<dbReference type="OrthoDB" id="4748970at2759"/>
<dbReference type="PROSITE" id="PS00028">
    <property type="entry name" value="ZINC_FINGER_C2H2_1"/>
    <property type="match status" value="1"/>
</dbReference>
<evidence type="ECO:0000256" key="2">
    <source>
        <dbReference type="SAM" id="Coils"/>
    </source>
</evidence>
<feature type="compositionally biased region" description="Polar residues" evidence="3">
    <location>
        <begin position="349"/>
        <end position="377"/>
    </location>
</feature>
<reference evidence="5 6" key="1">
    <citation type="journal article" date="2013" name="Curr. Biol.">
        <title>The Genome of the Foraminiferan Reticulomyxa filosa.</title>
        <authorList>
            <person name="Glockner G."/>
            <person name="Hulsmann N."/>
            <person name="Schleicher M."/>
            <person name="Noegel A.A."/>
            <person name="Eichinger L."/>
            <person name="Gallinger C."/>
            <person name="Pawlowski J."/>
            <person name="Sierra R."/>
            <person name="Euteneuer U."/>
            <person name="Pillet L."/>
            <person name="Moustafa A."/>
            <person name="Platzer M."/>
            <person name="Groth M."/>
            <person name="Szafranski K."/>
            <person name="Schliwa M."/>
        </authorList>
    </citation>
    <scope>NUCLEOTIDE SEQUENCE [LARGE SCALE GENOMIC DNA]</scope>
</reference>
<evidence type="ECO:0000256" key="1">
    <source>
        <dbReference type="PROSITE-ProRule" id="PRU00042"/>
    </source>
</evidence>
<dbReference type="GO" id="GO:0008270">
    <property type="term" value="F:zinc ion binding"/>
    <property type="evidence" value="ECO:0007669"/>
    <property type="project" value="UniProtKB-KW"/>
</dbReference>
<proteinExistence type="predicted"/>
<keyword evidence="1" id="KW-0862">Zinc</keyword>
<keyword evidence="6" id="KW-1185">Reference proteome</keyword>
<feature type="domain" description="C2H2-type" evidence="4">
    <location>
        <begin position="407"/>
        <end position="431"/>
    </location>
</feature>
<dbReference type="InterPro" id="IPR013087">
    <property type="entry name" value="Znf_C2H2_type"/>
</dbReference>
<feature type="compositionally biased region" description="Basic and acidic residues" evidence="3">
    <location>
        <begin position="338"/>
        <end position="348"/>
    </location>
</feature>
<gene>
    <name evidence="5" type="ORF">RFI_33140</name>
</gene>
<dbReference type="SUPFAM" id="SSF57667">
    <property type="entry name" value="beta-beta-alpha zinc fingers"/>
    <property type="match status" value="1"/>
</dbReference>
<dbReference type="Proteomes" id="UP000023152">
    <property type="component" value="Unassembled WGS sequence"/>
</dbReference>
<feature type="non-terminal residue" evidence="5">
    <location>
        <position position="1"/>
    </location>
</feature>
<dbReference type="SMART" id="SM00355">
    <property type="entry name" value="ZnF_C2H2"/>
    <property type="match status" value="1"/>
</dbReference>
<evidence type="ECO:0000313" key="6">
    <source>
        <dbReference type="Proteomes" id="UP000023152"/>
    </source>
</evidence>
<accession>X6LS92</accession>
<evidence type="ECO:0000313" key="5">
    <source>
        <dbReference type="EMBL" id="ETO04256.1"/>
    </source>
</evidence>
<protein>
    <submittedName>
        <fullName evidence="5">Formin Domain containing protein</fullName>
    </submittedName>
</protein>
<feature type="region of interest" description="Disordered" evidence="3">
    <location>
        <begin position="331"/>
        <end position="388"/>
    </location>
</feature>
<evidence type="ECO:0000259" key="4">
    <source>
        <dbReference type="PROSITE" id="PS50157"/>
    </source>
</evidence>
<keyword evidence="2" id="KW-0175">Coiled coil</keyword>
<dbReference type="AlphaFoldDB" id="X6LS92"/>
<keyword evidence="1" id="KW-0863">Zinc-finger</keyword>
<dbReference type="InterPro" id="IPR036236">
    <property type="entry name" value="Znf_C2H2_sf"/>
</dbReference>
<name>X6LS92_RETFI</name>
<sequence length="439" mass="51512">NVVNYIETQHLFIPQLCENHLCHFYLLLSHKWMYTHLHDLRAKGDLQTKYYRINAPFDIAIRFTWLSHFILLNYRVLSHLAIALLKTKCLHQVNFFKKSLFEFLFNNNVKNADDVLNKLSALDVTSNNLMDYREKEIEELCGEASISILSKISLCSALRKANGSRCHIDLNNEKSISTVILLQNENFQLNRIFEEHKKFQEKMKKLQKEKDAIEEKAIHEKKKVNKTKILNELNFFSNQKLTEVDGMGLQISQWNFKFNMVAADTGIDTSERKRQILHLIQEIYPHLDQYDSIFVEAQSDFNVELNYDIALQALCENIRLNIVQHKLNDSNRQNESQVRIENRNRQSDQDSIPNENQNRQSDQDSIPSENQNRQSGQDIIPSENQQRKNELQVAIANSMKEIVNDTFKCDYCGKNLSSKQNLTRHRLIHSGYLLCFAFW</sequence>
<comment type="caution">
    <text evidence="5">The sequence shown here is derived from an EMBL/GenBank/DDBJ whole genome shotgun (WGS) entry which is preliminary data.</text>
</comment>
<keyword evidence="1" id="KW-0479">Metal-binding</keyword>
<dbReference type="PROSITE" id="PS50157">
    <property type="entry name" value="ZINC_FINGER_C2H2_2"/>
    <property type="match status" value="1"/>
</dbReference>
<dbReference type="Pfam" id="PF00096">
    <property type="entry name" value="zf-C2H2"/>
    <property type="match status" value="1"/>
</dbReference>
<dbReference type="EMBL" id="ASPP01029622">
    <property type="protein sequence ID" value="ETO04256.1"/>
    <property type="molecule type" value="Genomic_DNA"/>
</dbReference>
<dbReference type="Gene3D" id="3.30.160.60">
    <property type="entry name" value="Classic Zinc Finger"/>
    <property type="match status" value="1"/>
</dbReference>
<organism evidence="5 6">
    <name type="scientific">Reticulomyxa filosa</name>
    <dbReference type="NCBI Taxonomy" id="46433"/>
    <lineage>
        <taxon>Eukaryota</taxon>
        <taxon>Sar</taxon>
        <taxon>Rhizaria</taxon>
        <taxon>Retaria</taxon>
        <taxon>Foraminifera</taxon>
        <taxon>Monothalamids</taxon>
        <taxon>Reticulomyxidae</taxon>
        <taxon>Reticulomyxa</taxon>
    </lineage>
</organism>
<feature type="coiled-coil region" evidence="2">
    <location>
        <begin position="189"/>
        <end position="223"/>
    </location>
</feature>
<evidence type="ECO:0000256" key="3">
    <source>
        <dbReference type="SAM" id="MobiDB-lite"/>
    </source>
</evidence>